<dbReference type="AlphaFoldDB" id="A0A9P8NRT4"/>
<organism evidence="1 2">
    <name type="scientific">Ogataea polymorpha</name>
    <dbReference type="NCBI Taxonomy" id="460523"/>
    <lineage>
        <taxon>Eukaryota</taxon>
        <taxon>Fungi</taxon>
        <taxon>Dikarya</taxon>
        <taxon>Ascomycota</taxon>
        <taxon>Saccharomycotina</taxon>
        <taxon>Pichiomycetes</taxon>
        <taxon>Pichiales</taxon>
        <taxon>Pichiaceae</taxon>
        <taxon>Ogataea</taxon>
    </lineage>
</organism>
<reference evidence="1" key="1">
    <citation type="journal article" date="2021" name="Open Biol.">
        <title>Shared evolutionary footprints suggest mitochondrial oxidative damage underlies multiple complex I losses in fungi.</title>
        <authorList>
            <person name="Schikora-Tamarit M.A."/>
            <person name="Marcet-Houben M."/>
            <person name="Nosek J."/>
            <person name="Gabaldon T."/>
        </authorList>
    </citation>
    <scope>NUCLEOTIDE SEQUENCE</scope>
    <source>
        <strain evidence="1">NCAIM Y.01608</strain>
    </source>
</reference>
<comment type="caution">
    <text evidence="1">The sequence shown here is derived from an EMBL/GenBank/DDBJ whole genome shotgun (WGS) entry which is preliminary data.</text>
</comment>
<sequence>MFSIAVENWGFESWSIRKTPNLSPRETNANSSLYASFMPLLTPLARKRFINPFSSSSSLSLSDTNSLLFRMFDGFSSSLSSSDSSSSTSISSILRLLIASIMNCCSSSLKVTQLALLLVSYKHFMNHCWKSSASSKLSSESESSTALLEWILADVRRVDNKSGSSSNKDSLSKTNSCRSSNLRFRLDFLYFLSYSHLYTANMNWLMLSTETEGSIRNSNMSPMSPSRSFHAMT</sequence>
<reference evidence="1" key="2">
    <citation type="submission" date="2021-01" db="EMBL/GenBank/DDBJ databases">
        <authorList>
            <person name="Schikora-Tamarit M.A."/>
        </authorList>
    </citation>
    <scope>NUCLEOTIDE SEQUENCE</scope>
    <source>
        <strain evidence="1">NCAIM Y.01608</strain>
    </source>
</reference>
<accession>A0A9P8NRT4</accession>
<dbReference type="EMBL" id="JAEUBD010001571">
    <property type="protein sequence ID" value="KAH3658697.1"/>
    <property type="molecule type" value="Genomic_DNA"/>
</dbReference>
<name>A0A9P8NRT4_9ASCO</name>
<keyword evidence="2" id="KW-1185">Reference proteome</keyword>
<evidence type="ECO:0000313" key="2">
    <source>
        <dbReference type="Proteomes" id="UP000788993"/>
    </source>
</evidence>
<dbReference type="Proteomes" id="UP000788993">
    <property type="component" value="Unassembled WGS sequence"/>
</dbReference>
<protein>
    <submittedName>
        <fullName evidence="1">Uncharacterized protein</fullName>
    </submittedName>
</protein>
<gene>
    <name evidence="1" type="ORF">OGATHE_006421</name>
</gene>
<proteinExistence type="predicted"/>
<evidence type="ECO:0000313" key="1">
    <source>
        <dbReference type="EMBL" id="KAH3658697.1"/>
    </source>
</evidence>